<dbReference type="EC" id="5.3.1.9" evidence="3"/>
<keyword evidence="4" id="KW-0312">Gluconeogenesis</keyword>
<dbReference type="Gene3D" id="2.60.120.10">
    <property type="entry name" value="Jelly Rolls"/>
    <property type="match status" value="1"/>
</dbReference>
<dbReference type="InterPro" id="IPR010551">
    <property type="entry name" value="G6P_isomerase_prok"/>
</dbReference>
<dbReference type="GO" id="GO:0006096">
    <property type="term" value="P:glycolytic process"/>
    <property type="evidence" value="ECO:0007669"/>
    <property type="project" value="UniProtKB-UniPathway"/>
</dbReference>
<name>A0A2H0UG99_9BACT</name>
<reference evidence="9" key="1">
    <citation type="submission" date="2017-09" db="EMBL/GenBank/DDBJ databases">
        <title>Depth-based differentiation of microbial function through sediment-hosted aquifers and enrichment of novel symbionts in the deep terrestrial subsurface.</title>
        <authorList>
            <person name="Probst A.J."/>
            <person name="Ladd B."/>
            <person name="Jarett J.K."/>
            <person name="Geller-Mcgrath D.E."/>
            <person name="Sieber C.M.K."/>
            <person name="Emerson J.B."/>
            <person name="Anantharaman K."/>
            <person name="Thomas B.C."/>
            <person name="Malmstrom R."/>
            <person name="Stieglmeier M."/>
            <person name="Klingl A."/>
            <person name="Woyke T."/>
            <person name="Ryan C.M."/>
            <person name="Banfield J.F."/>
        </authorList>
    </citation>
    <scope>NUCLEOTIDE SEQUENCE [LARGE SCALE GENOMIC DNA]</scope>
</reference>
<dbReference type="Pfam" id="PF06560">
    <property type="entry name" value="GPI"/>
    <property type="match status" value="1"/>
</dbReference>
<evidence type="ECO:0000256" key="5">
    <source>
        <dbReference type="ARBA" id="ARBA00023152"/>
    </source>
</evidence>
<dbReference type="SUPFAM" id="SSF51182">
    <property type="entry name" value="RmlC-like cupins"/>
    <property type="match status" value="1"/>
</dbReference>
<comment type="pathway">
    <text evidence="1">Carbohydrate degradation; glycolysis; D-glyceraldehyde 3-phosphate and glycerone phosphate from D-glucose: step 2/4.</text>
</comment>
<dbReference type="GO" id="GO:0005737">
    <property type="term" value="C:cytoplasm"/>
    <property type="evidence" value="ECO:0007669"/>
    <property type="project" value="InterPro"/>
</dbReference>
<comment type="similarity">
    <text evidence="2">Belongs to the archaeal-type GPI family.</text>
</comment>
<dbReference type="AlphaFoldDB" id="A0A2H0UG99"/>
<proteinExistence type="inferred from homology"/>
<dbReference type="Proteomes" id="UP000229315">
    <property type="component" value="Unassembled WGS sequence"/>
</dbReference>
<evidence type="ECO:0000313" key="9">
    <source>
        <dbReference type="Proteomes" id="UP000229315"/>
    </source>
</evidence>
<dbReference type="GO" id="GO:0004347">
    <property type="term" value="F:glucose-6-phosphate isomerase activity"/>
    <property type="evidence" value="ECO:0007669"/>
    <property type="project" value="UniProtKB-EC"/>
</dbReference>
<dbReference type="InterPro" id="IPR011051">
    <property type="entry name" value="RmlC_Cupin_sf"/>
</dbReference>
<accession>A0A2H0UG99</accession>
<comment type="catalytic activity">
    <reaction evidence="6">
        <text>alpha-D-glucose 6-phosphate = beta-D-fructose 6-phosphate</text>
        <dbReference type="Rhea" id="RHEA:11816"/>
        <dbReference type="ChEBI" id="CHEBI:57634"/>
        <dbReference type="ChEBI" id="CHEBI:58225"/>
        <dbReference type="EC" id="5.3.1.9"/>
    </reaction>
</comment>
<evidence type="ECO:0000256" key="6">
    <source>
        <dbReference type="ARBA" id="ARBA00029321"/>
    </source>
</evidence>
<dbReference type="GO" id="GO:0006094">
    <property type="term" value="P:gluconeogenesis"/>
    <property type="evidence" value="ECO:0007669"/>
    <property type="project" value="UniProtKB-KW"/>
</dbReference>
<sequence length="194" mass="22027">MNKRFAQRTHTEMKDVLMDPNAPTLNEHYYMIRGDNEDRNITVWESGTVGDEYVKTYGHYHRGDGDETYWILFGRGIALLQKRAVEGETPLSDSIEEFTVTHINQGDMLFVPPRFGHCLVNTGPSFLVTADNNVAHAQEGPASAPVENDYEPIKEMRGFAYYVIQHNGEPTLVKNSRYKNIQHEDLGGLPVVEL</sequence>
<gene>
    <name evidence="8" type="ORF">COU15_00660</name>
</gene>
<dbReference type="EMBL" id="PFBH01000003">
    <property type="protein sequence ID" value="PIR85433.1"/>
    <property type="molecule type" value="Genomic_DNA"/>
</dbReference>
<dbReference type="InterPro" id="IPR014710">
    <property type="entry name" value="RmlC-like_jellyroll"/>
</dbReference>
<dbReference type="UniPathway" id="UPA00109">
    <property type="reaction ID" value="UER00181"/>
</dbReference>
<evidence type="ECO:0000256" key="2">
    <source>
        <dbReference type="ARBA" id="ARBA00006542"/>
    </source>
</evidence>
<evidence type="ECO:0000256" key="1">
    <source>
        <dbReference type="ARBA" id="ARBA00004926"/>
    </source>
</evidence>
<evidence type="ECO:0000256" key="4">
    <source>
        <dbReference type="ARBA" id="ARBA00022432"/>
    </source>
</evidence>
<feature type="domain" description="Glucose-6-phosphate isomerase prokaryote" evidence="7">
    <location>
        <begin position="31"/>
        <end position="169"/>
    </location>
</feature>
<evidence type="ECO:0000259" key="7">
    <source>
        <dbReference type="Pfam" id="PF06560"/>
    </source>
</evidence>
<evidence type="ECO:0000256" key="3">
    <source>
        <dbReference type="ARBA" id="ARBA00011952"/>
    </source>
</evidence>
<comment type="caution">
    <text evidence="8">The sequence shown here is derived from an EMBL/GenBank/DDBJ whole genome shotgun (WGS) entry which is preliminary data.</text>
</comment>
<evidence type="ECO:0000313" key="8">
    <source>
        <dbReference type="EMBL" id="PIR85433.1"/>
    </source>
</evidence>
<protein>
    <recommendedName>
        <fullName evidence="3">glucose-6-phosphate isomerase</fullName>
        <ecNumber evidence="3">5.3.1.9</ecNumber>
    </recommendedName>
</protein>
<keyword evidence="5" id="KW-0324">Glycolysis</keyword>
<organism evidence="8 9">
    <name type="scientific">Candidatus Kaiserbacteria bacterium CG10_big_fil_rev_8_21_14_0_10_45_20</name>
    <dbReference type="NCBI Taxonomy" id="1974607"/>
    <lineage>
        <taxon>Bacteria</taxon>
        <taxon>Candidatus Kaiseribacteriota</taxon>
    </lineage>
</organism>